<dbReference type="AlphaFoldDB" id="A0A314LB28"/>
<dbReference type="EMBL" id="MJEQ01000172">
    <property type="protein sequence ID" value="OIT38788.1"/>
    <property type="molecule type" value="Genomic_DNA"/>
</dbReference>
<dbReference type="Gramene" id="OIT38788">
    <property type="protein sequence ID" value="OIT38788"/>
    <property type="gene ID" value="A4A49_10332"/>
</dbReference>
<dbReference type="Proteomes" id="UP000187609">
    <property type="component" value="Unassembled WGS sequence"/>
</dbReference>
<sequence length="108" mass="12224">MANSIVPKKYFSQTDEDGFQVEIQEEEEGNNQSSKGVTSHICLKPPHTTGSLNKDVVLRRIRHRKQVNKLKSATQSFLGFPFKTSSKNENKVTNSQMIRWVDDAFAAP</sequence>
<reference evidence="2" key="1">
    <citation type="submission" date="2016-11" db="EMBL/GenBank/DDBJ databases">
        <title>The genome of Nicotiana attenuata.</title>
        <authorList>
            <person name="Xu S."/>
            <person name="Brockmoeller T."/>
            <person name="Gaquerel E."/>
            <person name="Navarro A."/>
            <person name="Kuhl H."/>
            <person name="Gase K."/>
            <person name="Ling Z."/>
            <person name="Zhou W."/>
            <person name="Kreitzer C."/>
            <person name="Stanke M."/>
            <person name="Tang H."/>
            <person name="Lyons E."/>
            <person name="Pandey P."/>
            <person name="Pandey S.P."/>
            <person name="Timmermann B."/>
            <person name="Baldwin I.T."/>
        </authorList>
    </citation>
    <scope>NUCLEOTIDE SEQUENCE [LARGE SCALE GENOMIC DNA]</scope>
    <source>
        <strain evidence="2">UT</strain>
    </source>
</reference>
<evidence type="ECO:0000256" key="1">
    <source>
        <dbReference type="SAM" id="MobiDB-lite"/>
    </source>
</evidence>
<feature type="region of interest" description="Disordered" evidence="1">
    <location>
        <begin position="25"/>
        <end position="47"/>
    </location>
</feature>
<name>A0A314LB28_NICAT</name>
<evidence type="ECO:0000313" key="2">
    <source>
        <dbReference type="EMBL" id="OIT38788.1"/>
    </source>
</evidence>
<comment type="caution">
    <text evidence="2">The sequence shown here is derived from an EMBL/GenBank/DDBJ whole genome shotgun (WGS) entry which is preliminary data.</text>
</comment>
<gene>
    <name evidence="2" type="ORF">A4A49_10332</name>
</gene>
<organism evidence="2 3">
    <name type="scientific">Nicotiana attenuata</name>
    <name type="common">Coyote tobacco</name>
    <dbReference type="NCBI Taxonomy" id="49451"/>
    <lineage>
        <taxon>Eukaryota</taxon>
        <taxon>Viridiplantae</taxon>
        <taxon>Streptophyta</taxon>
        <taxon>Embryophyta</taxon>
        <taxon>Tracheophyta</taxon>
        <taxon>Spermatophyta</taxon>
        <taxon>Magnoliopsida</taxon>
        <taxon>eudicotyledons</taxon>
        <taxon>Gunneridae</taxon>
        <taxon>Pentapetalae</taxon>
        <taxon>asterids</taxon>
        <taxon>lamiids</taxon>
        <taxon>Solanales</taxon>
        <taxon>Solanaceae</taxon>
        <taxon>Nicotianoideae</taxon>
        <taxon>Nicotianeae</taxon>
        <taxon>Nicotiana</taxon>
    </lineage>
</organism>
<dbReference type="PANTHER" id="PTHR35324:SF4">
    <property type="entry name" value="EXPRESSED PROTEIN"/>
    <property type="match status" value="1"/>
</dbReference>
<evidence type="ECO:0000313" key="3">
    <source>
        <dbReference type="Proteomes" id="UP000187609"/>
    </source>
</evidence>
<keyword evidence="3" id="KW-1185">Reference proteome</keyword>
<protein>
    <submittedName>
        <fullName evidence="2">Uncharacterized protein</fullName>
    </submittedName>
</protein>
<accession>A0A314LB28</accession>
<proteinExistence type="predicted"/>
<dbReference type="PANTHER" id="PTHR35324">
    <property type="entry name" value="BNAA08G03750D PROTEIN"/>
    <property type="match status" value="1"/>
</dbReference>